<dbReference type="InterPro" id="IPR005122">
    <property type="entry name" value="Uracil-DNA_glycosylase-like"/>
</dbReference>
<evidence type="ECO:0000256" key="1">
    <source>
        <dbReference type="ARBA" id="ARBA00022763"/>
    </source>
</evidence>
<sequence>MSLKDRLQAYKYNEDETIEFKPEKVAKPKTSKGKKAPKESTAALLDLPPSIAPGITVVFVGFNPGVESSKQQHHYAHFTNLFWKLFNASDLLRKVLARRDIYIEEHGLLKELYDNDAKICTAAARHDNDLLEYGIGFTDLVLRCTKSAQELSKAEKVANVPRLMSEFNESKAPFVVFIGKGIWEIVVQFLIPGYKLTKTNFAWGKQEASTTLIQAFHKRCPEKPSVYVFPNTSGLVASMKYPEKLALWNALVDEI</sequence>
<dbReference type="Proteomes" id="UP000825434">
    <property type="component" value="Chromosome 7"/>
</dbReference>
<name>A0ABX8IB48_9ASCO</name>
<feature type="domain" description="Uracil-DNA glycosylase-like" evidence="4">
    <location>
        <begin position="51"/>
        <end position="251"/>
    </location>
</feature>
<proteinExistence type="predicted"/>
<dbReference type="InterPro" id="IPR015637">
    <property type="entry name" value="MUG/TDG"/>
</dbReference>
<dbReference type="EMBL" id="CP076667">
    <property type="protein sequence ID" value="QWU90287.1"/>
    <property type="molecule type" value="Genomic_DNA"/>
</dbReference>
<protein>
    <recommendedName>
        <fullName evidence="4">Uracil-DNA glycosylase-like domain-containing protein</fullName>
    </recommendedName>
</protein>
<dbReference type="CDD" id="cd10028">
    <property type="entry name" value="UDG-F2_TDG_MUG"/>
    <property type="match status" value="1"/>
</dbReference>
<dbReference type="InterPro" id="IPR036895">
    <property type="entry name" value="Uracil-DNA_glycosylase-like_sf"/>
</dbReference>
<evidence type="ECO:0000313" key="5">
    <source>
        <dbReference type="EMBL" id="QWU90287.1"/>
    </source>
</evidence>
<dbReference type="SUPFAM" id="SSF52141">
    <property type="entry name" value="Uracil-DNA glycosylase-like"/>
    <property type="match status" value="1"/>
</dbReference>
<evidence type="ECO:0000259" key="4">
    <source>
        <dbReference type="Pfam" id="PF03167"/>
    </source>
</evidence>
<evidence type="ECO:0000256" key="2">
    <source>
        <dbReference type="ARBA" id="ARBA00022801"/>
    </source>
</evidence>
<accession>A0ABX8IB48</accession>
<dbReference type="PANTHER" id="PTHR12159">
    <property type="entry name" value="G/T AND G/U MISMATCH-SPECIFIC DNA GLYCOSYLASE"/>
    <property type="match status" value="1"/>
</dbReference>
<keyword evidence="3" id="KW-0234">DNA repair</keyword>
<evidence type="ECO:0000256" key="3">
    <source>
        <dbReference type="ARBA" id="ARBA00023204"/>
    </source>
</evidence>
<dbReference type="Gene3D" id="3.40.470.10">
    <property type="entry name" value="Uracil-DNA glycosylase-like domain"/>
    <property type="match status" value="1"/>
</dbReference>
<keyword evidence="2" id="KW-0378">Hydrolase</keyword>
<evidence type="ECO:0000313" key="6">
    <source>
        <dbReference type="Proteomes" id="UP000825434"/>
    </source>
</evidence>
<gene>
    <name evidence="5" type="ORF">CA3LBN_004648</name>
</gene>
<keyword evidence="6" id="KW-1185">Reference proteome</keyword>
<dbReference type="PANTHER" id="PTHR12159:SF9">
    <property type="entry name" value="G_T MISMATCH-SPECIFIC THYMINE DNA GLYCOSYLASE"/>
    <property type="match status" value="1"/>
</dbReference>
<keyword evidence="1" id="KW-0227">DNA damage</keyword>
<organism evidence="5 6">
    <name type="scientific">Candidozyma haemuli</name>
    <dbReference type="NCBI Taxonomy" id="45357"/>
    <lineage>
        <taxon>Eukaryota</taxon>
        <taxon>Fungi</taxon>
        <taxon>Dikarya</taxon>
        <taxon>Ascomycota</taxon>
        <taxon>Saccharomycotina</taxon>
        <taxon>Pichiomycetes</taxon>
        <taxon>Metschnikowiaceae</taxon>
        <taxon>Candidozyma</taxon>
    </lineage>
</organism>
<reference evidence="5 6" key="1">
    <citation type="submission" date="2021-06" db="EMBL/GenBank/DDBJ databases">
        <title>Candida outbreak in Lebanon.</title>
        <authorList>
            <person name="Finianos M."/>
        </authorList>
    </citation>
    <scope>NUCLEOTIDE SEQUENCE [LARGE SCALE GENOMIC DNA]</scope>
    <source>
        <strain evidence="5">CA3LBN</strain>
    </source>
</reference>
<dbReference type="Pfam" id="PF03167">
    <property type="entry name" value="UDG"/>
    <property type="match status" value="1"/>
</dbReference>